<keyword evidence="7" id="KW-0328">Glycosyltransferase</keyword>
<evidence type="ECO:0000256" key="2">
    <source>
        <dbReference type="ARBA" id="ARBA00007090"/>
    </source>
</evidence>
<keyword evidence="14" id="KW-0961">Cell wall biogenesis/degradation</keyword>
<feature type="compositionally biased region" description="Basic and acidic residues" evidence="17">
    <location>
        <begin position="662"/>
        <end position="675"/>
    </location>
</feature>
<evidence type="ECO:0000256" key="8">
    <source>
        <dbReference type="ARBA" id="ARBA00022679"/>
    </source>
</evidence>
<evidence type="ECO:0000256" key="3">
    <source>
        <dbReference type="ARBA" id="ARBA00007739"/>
    </source>
</evidence>
<keyword evidence="18" id="KW-1133">Transmembrane helix</keyword>
<evidence type="ECO:0000256" key="4">
    <source>
        <dbReference type="ARBA" id="ARBA00022475"/>
    </source>
</evidence>
<dbReference type="EMBL" id="FXAZ01000010">
    <property type="protein sequence ID" value="SMG58666.1"/>
    <property type="molecule type" value="Genomic_DNA"/>
</dbReference>
<dbReference type="AlphaFoldDB" id="A0A1X7LXM4"/>
<evidence type="ECO:0000256" key="11">
    <source>
        <dbReference type="ARBA" id="ARBA00022984"/>
    </source>
</evidence>
<proteinExistence type="inferred from homology"/>
<dbReference type="SUPFAM" id="SSF53955">
    <property type="entry name" value="Lysozyme-like"/>
    <property type="match status" value="1"/>
</dbReference>
<evidence type="ECO:0000256" key="18">
    <source>
        <dbReference type="SAM" id="Phobius"/>
    </source>
</evidence>
<feature type="transmembrane region" description="Helical" evidence="18">
    <location>
        <begin position="20"/>
        <end position="44"/>
    </location>
</feature>
<dbReference type="RefSeq" id="WP_425320367.1">
    <property type="nucleotide sequence ID" value="NZ_FXAZ01000010.1"/>
</dbReference>
<dbReference type="GO" id="GO:0008360">
    <property type="term" value="P:regulation of cell shape"/>
    <property type="evidence" value="ECO:0007669"/>
    <property type="project" value="UniProtKB-KW"/>
</dbReference>
<evidence type="ECO:0000256" key="12">
    <source>
        <dbReference type="ARBA" id="ARBA00023136"/>
    </source>
</evidence>
<dbReference type="PANTHER" id="PTHR32282">
    <property type="entry name" value="BINDING PROTEIN TRANSPEPTIDASE, PUTATIVE-RELATED"/>
    <property type="match status" value="1"/>
</dbReference>
<dbReference type="Proteomes" id="UP000193834">
    <property type="component" value="Unassembled WGS sequence"/>
</dbReference>
<dbReference type="Pfam" id="PF00905">
    <property type="entry name" value="Transpeptidase"/>
    <property type="match status" value="1"/>
</dbReference>
<keyword evidence="18" id="KW-0812">Transmembrane</keyword>
<dbReference type="GO" id="GO:0009252">
    <property type="term" value="P:peptidoglycan biosynthetic process"/>
    <property type="evidence" value="ECO:0007669"/>
    <property type="project" value="UniProtKB-KW"/>
</dbReference>
<evidence type="ECO:0000256" key="1">
    <source>
        <dbReference type="ARBA" id="ARBA00004236"/>
    </source>
</evidence>
<dbReference type="FunFam" id="1.10.3810.10:FF:000001">
    <property type="entry name" value="Penicillin-binding protein 1A"/>
    <property type="match status" value="1"/>
</dbReference>
<keyword evidence="12 18" id="KW-0472">Membrane</keyword>
<protein>
    <submittedName>
        <fullName evidence="21">Penicillin-binding protein 1B</fullName>
    </submittedName>
</protein>
<evidence type="ECO:0000256" key="16">
    <source>
        <dbReference type="ARBA" id="ARBA00049902"/>
    </source>
</evidence>
<evidence type="ECO:0000259" key="20">
    <source>
        <dbReference type="Pfam" id="PF00912"/>
    </source>
</evidence>
<keyword evidence="9" id="KW-0378">Hydrolase</keyword>
<comment type="catalytic activity">
    <reaction evidence="15">
        <text>Preferential cleavage: (Ac)2-L-Lys-D-Ala-|-D-Ala. Also transpeptidation of peptidyl-alanyl moieties that are N-acyl substituents of D-alanine.</text>
        <dbReference type="EC" id="3.4.16.4"/>
    </reaction>
</comment>
<dbReference type="GO" id="GO:0005886">
    <property type="term" value="C:plasma membrane"/>
    <property type="evidence" value="ECO:0007669"/>
    <property type="project" value="UniProtKB-SubCell"/>
</dbReference>
<evidence type="ECO:0000256" key="7">
    <source>
        <dbReference type="ARBA" id="ARBA00022676"/>
    </source>
</evidence>
<evidence type="ECO:0000256" key="5">
    <source>
        <dbReference type="ARBA" id="ARBA00022645"/>
    </source>
</evidence>
<reference evidence="21 22" key="1">
    <citation type="submission" date="2017-04" db="EMBL/GenBank/DDBJ databases">
        <authorList>
            <person name="Afonso C.L."/>
            <person name="Miller P.J."/>
            <person name="Scott M.A."/>
            <person name="Spackman E."/>
            <person name="Goraichik I."/>
            <person name="Dimitrov K.M."/>
            <person name="Suarez D.L."/>
            <person name="Swayne D.E."/>
        </authorList>
    </citation>
    <scope>NUCLEOTIDE SEQUENCE [LARGE SCALE GENOMIC DNA]</scope>
    <source>
        <strain evidence="21 22">11</strain>
    </source>
</reference>
<sequence length="688" mass="76348">MSTSHTQAKRPAGKRRWLTFFYICGIGLLLAVGSAASTLGYLYFSDLPVSDMQQASELLDREGKPISLLSSDRSMERHVSIEEISPSLVQATIATEDRKFYQHWGLDIEGIGRAMLVNLESLSTRQGASTLTQQLARNLYLTHERTWKRKVKEALFAMQLEMKYSKDEILAMYLNQIYYGHGAYGIESAAQMYFGKPAKELTLAESSMLAGIPKGPTYYSPWMNMKNAKDRQQIVLQNMVTTGYISEQQAQEAYQVTLPFKPKESRSESTLIAPYFRDYVRKELLALGITEDELETGGLRVYTTLDSRAQQAAEAAIGKNIPADGDLQAALISIDPRSGDIKAMVGGKNYRDNQYNRVLATTRQPGSSFKPFVYLAALEDKVITAATQYKSEPTSFDYDEGRKTYKPSNYGDKYYGDINLRQAIAASDNIYAVNTIMQVGAERVIEMAKRLGIETQMKPLPSLALGTFPVRPLDMARAYAVLSNEGKEVAPRAVLAVTDNRGRKLYEAPKAPDAQVVEASTSYVMTNLMESVFEAGGTGNRVSSILKRPVAGKTGTTDADSWIVGYTPELSTAVWVGYDKGKKITTMDSHLSAPIFAEYTEKALESVPPKLFAMPDDVVSVYIDPSTGLLAGEGCPAKKMETFVLGTEPTEYCGAHPSDQPDQDKSKDTPIDQGKKSWWQHFKRWWTG</sequence>
<evidence type="ECO:0000313" key="21">
    <source>
        <dbReference type="EMBL" id="SMG58666.1"/>
    </source>
</evidence>
<keyword evidence="6" id="KW-0645">Protease</keyword>
<comment type="catalytic activity">
    <reaction evidence="16">
        <text>[GlcNAc-(1-&gt;4)-Mur2Ac(oyl-L-Ala-gamma-D-Glu-L-Lys-D-Ala-D-Ala)](n)-di-trans,octa-cis-undecaprenyl diphosphate + beta-D-GlcNAc-(1-&gt;4)-Mur2Ac(oyl-L-Ala-gamma-D-Glu-L-Lys-D-Ala-D-Ala)-di-trans,octa-cis-undecaprenyl diphosphate = [GlcNAc-(1-&gt;4)-Mur2Ac(oyl-L-Ala-gamma-D-Glu-L-Lys-D-Ala-D-Ala)](n+1)-di-trans,octa-cis-undecaprenyl diphosphate + di-trans,octa-cis-undecaprenyl diphosphate + H(+)</text>
        <dbReference type="Rhea" id="RHEA:23708"/>
        <dbReference type="Rhea" id="RHEA-COMP:9602"/>
        <dbReference type="Rhea" id="RHEA-COMP:9603"/>
        <dbReference type="ChEBI" id="CHEBI:15378"/>
        <dbReference type="ChEBI" id="CHEBI:58405"/>
        <dbReference type="ChEBI" id="CHEBI:60033"/>
        <dbReference type="ChEBI" id="CHEBI:78435"/>
        <dbReference type="EC" id="2.4.99.28"/>
    </reaction>
</comment>
<feature type="region of interest" description="Disordered" evidence="17">
    <location>
        <begin position="651"/>
        <end position="676"/>
    </location>
</feature>
<evidence type="ECO:0000259" key="19">
    <source>
        <dbReference type="Pfam" id="PF00905"/>
    </source>
</evidence>
<dbReference type="InterPro" id="IPR023346">
    <property type="entry name" value="Lysozyme-like_dom_sf"/>
</dbReference>
<dbReference type="STRING" id="1852522.SAMN06295960_4767"/>
<dbReference type="Gene3D" id="3.40.710.10">
    <property type="entry name" value="DD-peptidase/beta-lactamase superfamily"/>
    <property type="match status" value="1"/>
</dbReference>
<name>A0A1X7LXM4_9BACL</name>
<dbReference type="GO" id="GO:0008658">
    <property type="term" value="F:penicillin binding"/>
    <property type="evidence" value="ECO:0007669"/>
    <property type="project" value="InterPro"/>
</dbReference>
<comment type="subcellular location">
    <subcellularLocation>
        <location evidence="1">Cell membrane</location>
    </subcellularLocation>
</comment>
<dbReference type="InterPro" id="IPR001460">
    <property type="entry name" value="PCN-bd_Tpept"/>
</dbReference>
<dbReference type="GO" id="GO:0006508">
    <property type="term" value="P:proteolysis"/>
    <property type="evidence" value="ECO:0007669"/>
    <property type="project" value="UniProtKB-KW"/>
</dbReference>
<feature type="domain" description="Glycosyl transferase family 51" evidence="20">
    <location>
        <begin position="65"/>
        <end position="239"/>
    </location>
</feature>
<dbReference type="InterPro" id="IPR001264">
    <property type="entry name" value="Glyco_trans_51"/>
</dbReference>
<evidence type="ECO:0000256" key="17">
    <source>
        <dbReference type="SAM" id="MobiDB-lite"/>
    </source>
</evidence>
<evidence type="ECO:0000256" key="6">
    <source>
        <dbReference type="ARBA" id="ARBA00022670"/>
    </source>
</evidence>
<dbReference type="InterPro" id="IPR050396">
    <property type="entry name" value="Glycosyltr_51/Transpeptidase"/>
</dbReference>
<keyword evidence="5" id="KW-0121">Carboxypeptidase</keyword>
<dbReference type="Gene3D" id="1.10.3810.10">
    <property type="entry name" value="Biosynthetic peptidoglycan transglycosylase-like"/>
    <property type="match status" value="1"/>
</dbReference>
<dbReference type="GO" id="GO:0071555">
    <property type="term" value="P:cell wall organization"/>
    <property type="evidence" value="ECO:0007669"/>
    <property type="project" value="UniProtKB-KW"/>
</dbReference>
<keyword evidence="4" id="KW-1003">Cell membrane</keyword>
<keyword evidence="10" id="KW-0133">Cell shape</keyword>
<dbReference type="SUPFAM" id="SSF56601">
    <property type="entry name" value="beta-lactamase/transpeptidase-like"/>
    <property type="match status" value="1"/>
</dbReference>
<evidence type="ECO:0000256" key="13">
    <source>
        <dbReference type="ARBA" id="ARBA00023268"/>
    </source>
</evidence>
<accession>A0A1X7LXM4</accession>
<dbReference type="PANTHER" id="PTHR32282:SF11">
    <property type="entry name" value="PENICILLIN-BINDING PROTEIN 1B"/>
    <property type="match status" value="1"/>
</dbReference>
<keyword evidence="11" id="KW-0573">Peptidoglycan synthesis</keyword>
<keyword evidence="22" id="KW-1185">Reference proteome</keyword>
<evidence type="ECO:0000256" key="10">
    <source>
        <dbReference type="ARBA" id="ARBA00022960"/>
    </source>
</evidence>
<dbReference type="InterPro" id="IPR036950">
    <property type="entry name" value="PBP_transglycosylase"/>
</dbReference>
<dbReference type="GO" id="GO:0030288">
    <property type="term" value="C:outer membrane-bounded periplasmic space"/>
    <property type="evidence" value="ECO:0007669"/>
    <property type="project" value="TreeGrafter"/>
</dbReference>
<gene>
    <name evidence="21" type="ORF">SAMN06295960_4767</name>
</gene>
<comment type="similarity">
    <text evidence="2">In the C-terminal section; belongs to the transpeptidase family.</text>
</comment>
<dbReference type="InterPro" id="IPR012338">
    <property type="entry name" value="Beta-lactam/transpept-like"/>
</dbReference>
<feature type="domain" description="Penicillin-binding protein transpeptidase" evidence="19">
    <location>
        <begin position="333"/>
        <end position="599"/>
    </location>
</feature>
<evidence type="ECO:0000256" key="14">
    <source>
        <dbReference type="ARBA" id="ARBA00023316"/>
    </source>
</evidence>
<dbReference type="Pfam" id="PF00912">
    <property type="entry name" value="Transgly"/>
    <property type="match status" value="1"/>
</dbReference>
<dbReference type="GO" id="GO:0008955">
    <property type="term" value="F:peptidoglycan glycosyltransferase activity"/>
    <property type="evidence" value="ECO:0007669"/>
    <property type="project" value="UniProtKB-EC"/>
</dbReference>
<evidence type="ECO:0000256" key="15">
    <source>
        <dbReference type="ARBA" id="ARBA00034000"/>
    </source>
</evidence>
<dbReference type="NCBIfam" id="TIGR02074">
    <property type="entry name" value="PBP_1a_fam"/>
    <property type="match status" value="1"/>
</dbReference>
<organism evidence="21 22">
    <name type="scientific">Paenibacillus aquistagni</name>
    <dbReference type="NCBI Taxonomy" id="1852522"/>
    <lineage>
        <taxon>Bacteria</taxon>
        <taxon>Bacillati</taxon>
        <taxon>Bacillota</taxon>
        <taxon>Bacilli</taxon>
        <taxon>Bacillales</taxon>
        <taxon>Paenibacillaceae</taxon>
        <taxon>Paenibacillus</taxon>
    </lineage>
</organism>
<comment type="similarity">
    <text evidence="3">In the N-terminal section; belongs to the glycosyltransferase 51 family.</text>
</comment>
<dbReference type="GO" id="GO:0009002">
    <property type="term" value="F:serine-type D-Ala-D-Ala carboxypeptidase activity"/>
    <property type="evidence" value="ECO:0007669"/>
    <property type="project" value="UniProtKB-EC"/>
</dbReference>
<evidence type="ECO:0000256" key="9">
    <source>
        <dbReference type="ARBA" id="ARBA00022801"/>
    </source>
</evidence>
<evidence type="ECO:0000313" key="22">
    <source>
        <dbReference type="Proteomes" id="UP000193834"/>
    </source>
</evidence>
<keyword evidence="13" id="KW-0511">Multifunctional enzyme</keyword>
<keyword evidence="8" id="KW-0808">Transferase</keyword>